<dbReference type="eggNOG" id="COG4122">
    <property type="taxonomic scope" value="Bacteria"/>
</dbReference>
<evidence type="ECO:0000256" key="1">
    <source>
        <dbReference type="ARBA" id="ARBA00022603"/>
    </source>
</evidence>
<dbReference type="InterPro" id="IPR050362">
    <property type="entry name" value="Cation-dep_OMT"/>
</dbReference>
<keyword evidence="3" id="KW-0949">S-adenosyl-L-methionine</keyword>
<dbReference type="EMBL" id="APVL01000016">
    <property type="protein sequence ID" value="EWG09530.1"/>
    <property type="molecule type" value="Genomic_DNA"/>
</dbReference>
<dbReference type="GO" id="GO:0032259">
    <property type="term" value="P:methylation"/>
    <property type="evidence" value="ECO:0007669"/>
    <property type="project" value="UniProtKB-KW"/>
</dbReference>
<keyword evidence="1 4" id="KW-0489">Methyltransferase</keyword>
<name>W7KPW5_CYTFI</name>
<evidence type="ECO:0000313" key="4">
    <source>
        <dbReference type="EMBL" id="EWG09530.1"/>
    </source>
</evidence>
<accession>W7KPW5</accession>
<dbReference type="Pfam" id="PF01596">
    <property type="entry name" value="Methyltransf_3"/>
    <property type="match status" value="1"/>
</dbReference>
<dbReference type="OrthoDB" id="9799672at2"/>
<dbReference type="PATRIC" id="fig|1307436.3.peg.4074"/>
<dbReference type="GO" id="GO:0008171">
    <property type="term" value="F:O-methyltransferase activity"/>
    <property type="evidence" value="ECO:0007669"/>
    <property type="project" value="InterPro"/>
</dbReference>
<sequence length="223" mass="24492">MKQINRYIDSVFCSHDDILEEVLISIKENGMRSISVSPSTGKLLKLLVSMSGAKNVLEIGALGGYSGICLARGFNQAGNLTSLELVESYAELAHSNLAKAGFGDQVSYLIGPALQSLNQLVSDNRQFDFFFIDADKENYENYLNYCIRLAENGALIVCDNVLARGSVADEGAEPGRHTEFMKKFNKTVADHPQLESVLIPIGDGLTISKVNKDFTIHKRQDAR</sequence>
<dbReference type="Gene3D" id="3.40.50.150">
    <property type="entry name" value="Vaccinia Virus protein VP39"/>
    <property type="match status" value="1"/>
</dbReference>
<dbReference type="PROSITE" id="PS51682">
    <property type="entry name" value="SAM_OMT_I"/>
    <property type="match status" value="1"/>
</dbReference>
<dbReference type="GO" id="GO:0008757">
    <property type="term" value="F:S-adenosylmethionine-dependent methyltransferase activity"/>
    <property type="evidence" value="ECO:0007669"/>
    <property type="project" value="TreeGrafter"/>
</dbReference>
<dbReference type="InterPro" id="IPR002935">
    <property type="entry name" value="SAM_O-MeTrfase"/>
</dbReference>
<evidence type="ECO:0000256" key="3">
    <source>
        <dbReference type="ARBA" id="ARBA00022691"/>
    </source>
</evidence>
<reference evidence="5" key="1">
    <citation type="submission" date="2013-03" db="EMBL/GenBank/DDBJ databases">
        <title>Draft genome sequence of Bacillus firmus DS1.</title>
        <authorList>
            <person name="Peng D."/>
            <person name="Zhu L."/>
            <person name="Sun M."/>
        </authorList>
    </citation>
    <scope>NUCLEOTIDE SEQUENCE [LARGE SCALE GENOMIC DNA]</scope>
    <source>
        <strain evidence="5">DS1</strain>
    </source>
</reference>
<dbReference type="InterPro" id="IPR029063">
    <property type="entry name" value="SAM-dependent_MTases_sf"/>
</dbReference>
<dbReference type="SUPFAM" id="SSF53335">
    <property type="entry name" value="S-adenosyl-L-methionine-dependent methyltransferases"/>
    <property type="match status" value="1"/>
</dbReference>
<comment type="caution">
    <text evidence="4">The sequence shown here is derived from an EMBL/GenBank/DDBJ whole genome shotgun (WGS) entry which is preliminary data.</text>
</comment>
<evidence type="ECO:0000256" key="2">
    <source>
        <dbReference type="ARBA" id="ARBA00022679"/>
    </source>
</evidence>
<gene>
    <name evidence="4" type="ORF">PBF_18969</name>
</gene>
<dbReference type="PANTHER" id="PTHR10509:SF14">
    <property type="entry name" value="CAFFEOYL-COA O-METHYLTRANSFERASE 3-RELATED"/>
    <property type="match status" value="1"/>
</dbReference>
<evidence type="ECO:0000313" key="5">
    <source>
        <dbReference type="Proteomes" id="UP000019270"/>
    </source>
</evidence>
<dbReference type="RefSeq" id="WP_051488947.1">
    <property type="nucleotide sequence ID" value="NZ_APVL01000016.1"/>
</dbReference>
<organism evidence="4 5">
    <name type="scientific">Cytobacillus firmus DS1</name>
    <dbReference type="NCBI Taxonomy" id="1307436"/>
    <lineage>
        <taxon>Bacteria</taxon>
        <taxon>Bacillati</taxon>
        <taxon>Bacillota</taxon>
        <taxon>Bacilli</taxon>
        <taxon>Bacillales</taxon>
        <taxon>Bacillaceae</taxon>
        <taxon>Cytobacillus</taxon>
    </lineage>
</organism>
<dbReference type="AlphaFoldDB" id="W7KPW5"/>
<dbReference type="Proteomes" id="UP000019270">
    <property type="component" value="Unassembled WGS sequence"/>
</dbReference>
<reference evidence="4 5" key="2">
    <citation type="journal article" date="2016" name="Sci. Rep.">
        <title>A novel serine protease, Sep1, from Bacillus firmus DS-1 has nematicidal activity and degrades multiple intestinal-associated nematode proteins.</title>
        <authorList>
            <person name="Geng C."/>
            <person name="Nie X."/>
            <person name="Tang Z."/>
            <person name="Zhang Y."/>
            <person name="Lin J."/>
            <person name="Sun M."/>
            <person name="Peng D."/>
        </authorList>
    </citation>
    <scope>NUCLEOTIDE SEQUENCE [LARGE SCALE GENOMIC DNA]</scope>
    <source>
        <strain evidence="4 5">DS1</strain>
    </source>
</reference>
<protein>
    <submittedName>
        <fullName evidence="4">O-methyltransferase</fullName>
    </submittedName>
</protein>
<dbReference type="PANTHER" id="PTHR10509">
    <property type="entry name" value="O-METHYLTRANSFERASE-RELATED"/>
    <property type="match status" value="1"/>
</dbReference>
<keyword evidence="2 4" id="KW-0808">Transferase</keyword>
<proteinExistence type="predicted"/>